<sequence>MGICNPAGGRWVNICRSSWSRQGKPGRSANWCRAERSAHWINSRLLKRVFLPLIRT</sequence>
<proteinExistence type="predicted"/>
<dbReference type="EMBL" id="BK015383">
    <property type="protein sequence ID" value="DAE04084.1"/>
    <property type="molecule type" value="Genomic_DNA"/>
</dbReference>
<protein>
    <submittedName>
        <fullName evidence="1">Uncharacterized protein</fullName>
    </submittedName>
</protein>
<evidence type="ECO:0000313" key="1">
    <source>
        <dbReference type="EMBL" id="DAE04084.1"/>
    </source>
</evidence>
<name>A0A8S5PCZ2_9CAUD</name>
<reference evidence="1" key="1">
    <citation type="journal article" date="2021" name="Proc. Natl. Acad. Sci. U.S.A.">
        <title>A Catalog of Tens of Thousands of Viruses from Human Metagenomes Reveals Hidden Associations with Chronic Diseases.</title>
        <authorList>
            <person name="Tisza M.J."/>
            <person name="Buck C.B."/>
        </authorList>
    </citation>
    <scope>NUCLEOTIDE SEQUENCE</scope>
    <source>
        <strain evidence="1">CtGBP5</strain>
    </source>
</reference>
<organism evidence="1">
    <name type="scientific">Myoviridae sp. ctGBP5</name>
    <dbReference type="NCBI Taxonomy" id="2825071"/>
    <lineage>
        <taxon>Viruses</taxon>
        <taxon>Duplodnaviria</taxon>
        <taxon>Heunggongvirae</taxon>
        <taxon>Uroviricota</taxon>
        <taxon>Caudoviricetes</taxon>
    </lineage>
</organism>
<accession>A0A8S5PCZ2</accession>